<proteinExistence type="predicted"/>
<dbReference type="EMBL" id="JBHTJV010000003">
    <property type="protein sequence ID" value="MFD0915534.1"/>
    <property type="molecule type" value="Genomic_DNA"/>
</dbReference>
<dbReference type="Pfam" id="PF06945">
    <property type="entry name" value="DUF1289"/>
    <property type="match status" value="1"/>
</dbReference>
<comment type="caution">
    <text evidence="2">The sequence shown here is derived from an EMBL/GenBank/DDBJ whole genome shotgun (WGS) entry which is preliminary data.</text>
</comment>
<name>A0ABW3FAQ3_9HYPH</name>
<dbReference type="Proteomes" id="UP001597101">
    <property type="component" value="Unassembled WGS sequence"/>
</dbReference>
<sequence length="91" mass="10177">MEPSAIKSPCILVCAIEPVTGQCYGCGRSRDEITSWVKYSDQERDIIMAELPDRVAKLERRPRRVTRRSRAKGTQTRVTSLSDSAFGDTDG</sequence>
<gene>
    <name evidence="2" type="ORF">ACFQ14_03840</name>
</gene>
<keyword evidence="3" id="KW-1185">Reference proteome</keyword>
<dbReference type="PANTHER" id="PTHR35175:SF2">
    <property type="entry name" value="DUF1289 DOMAIN-CONTAINING PROTEIN"/>
    <property type="match status" value="1"/>
</dbReference>
<dbReference type="RefSeq" id="WP_377211393.1">
    <property type="nucleotide sequence ID" value="NZ_JBHTJV010000003.1"/>
</dbReference>
<protein>
    <submittedName>
        <fullName evidence="2">DUF1289 domain-containing protein</fullName>
    </submittedName>
</protein>
<feature type="compositionally biased region" description="Polar residues" evidence="1">
    <location>
        <begin position="72"/>
        <end position="83"/>
    </location>
</feature>
<reference evidence="3" key="1">
    <citation type="journal article" date="2019" name="Int. J. Syst. Evol. Microbiol.">
        <title>The Global Catalogue of Microorganisms (GCM) 10K type strain sequencing project: providing services to taxonomists for standard genome sequencing and annotation.</title>
        <authorList>
            <consortium name="The Broad Institute Genomics Platform"/>
            <consortium name="The Broad Institute Genome Sequencing Center for Infectious Disease"/>
            <person name="Wu L."/>
            <person name="Ma J."/>
        </authorList>
    </citation>
    <scope>NUCLEOTIDE SEQUENCE [LARGE SCALE GENOMIC DNA]</scope>
    <source>
        <strain evidence="3">CCUG 60023</strain>
    </source>
</reference>
<evidence type="ECO:0000313" key="2">
    <source>
        <dbReference type="EMBL" id="MFD0915534.1"/>
    </source>
</evidence>
<dbReference type="PANTHER" id="PTHR35175">
    <property type="entry name" value="DUF1289 DOMAIN-CONTAINING PROTEIN"/>
    <property type="match status" value="1"/>
</dbReference>
<evidence type="ECO:0000256" key="1">
    <source>
        <dbReference type="SAM" id="MobiDB-lite"/>
    </source>
</evidence>
<dbReference type="InterPro" id="IPR010710">
    <property type="entry name" value="DUF1289"/>
</dbReference>
<feature type="region of interest" description="Disordered" evidence="1">
    <location>
        <begin position="60"/>
        <end position="91"/>
    </location>
</feature>
<feature type="compositionally biased region" description="Basic residues" evidence="1">
    <location>
        <begin position="60"/>
        <end position="71"/>
    </location>
</feature>
<accession>A0ABW3FAQ3</accession>
<evidence type="ECO:0000313" key="3">
    <source>
        <dbReference type="Proteomes" id="UP001597101"/>
    </source>
</evidence>
<organism evidence="2 3">
    <name type="scientific">Pseudahrensia aquimaris</name>
    <dbReference type="NCBI Taxonomy" id="744461"/>
    <lineage>
        <taxon>Bacteria</taxon>
        <taxon>Pseudomonadati</taxon>
        <taxon>Pseudomonadota</taxon>
        <taxon>Alphaproteobacteria</taxon>
        <taxon>Hyphomicrobiales</taxon>
        <taxon>Ahrensiaceae</taxon>
        <taxon>Pseudahrensia</taxon>
    </lineage>
</organism>